<organism evidence="2 3">
    <name type="scientific">Candidatus Kaiserbacteria bacterium RIFCSPHIGHO2_02_FULL_49_16</name>
    <dbReference type="NCBI Taxonomy" id="1798490"/>
    <lineage>
        <taxon>Bacteria</taxon>
        <taxon>Candidatus Kaiseribacteriota</taxon>
    </lineage>
</organism>
<comment type="caution">
    <text evidence="2">The sequence shown here is derived from an EMBL/GenBank/DDBJ whole genome shotgun (WGS) entry which is preliminary data.</text>
</comment>
<sequence>MRQKTELISPKSGKKEVASRKDSARDRKSDIPPTGVADGKVAAIDQTAGQTAMAGKFGRDAALKNARKAEILKAHIPITDANFSKIVKLSRTHGNPEILEFETIDSHIDIHLKEPASWGVVKVSGENVIFMSSKKLKDGQKEWEARQQAKQMTSAEKAELLKQFPIQELFIAFEAADKIVGEQSNVDTANRVVKEI</sequence>
<accession>A0A1F6DDG0</accession>
<dbReference type="EMBL" id="MFLD01000026">
    <property type="protein sequence ID" value="OGG59458.1"/>
    <property type="molecule type" value="Genomic_DNA"/>
</dbReference>
<evidence type="ECO:0000313" key="3">
    <source>
        <dbReference type="Proteomes" id="UP000178042"/>
    </source>
</evidence>
<protein>
    <submittedName>
        <fullName evidence="2">Uncharacterized protein</fullName>
    </submittedName>
</protein>
<evidence type="ECO:0000256" key="1">
    <source>
        <dbReference type="SAM" id="MobiDB-lite"/>
    </source>
</evidence>
<proteinExistence type="predicted"/>
<dbReference type="AlphaFoldDB" id="A0A1F6DDG0"/>
<feature type="region of interest" description="Disordered" evidence="1">
    <location>
        <begin position="1"/>
        <end position="40"/>
    </location>
</feature>
<feature type="compositionally biased region" description="Basic and acidic residues" evidence="1">
    <location>
        <begin position="13"/>
        <end position="30"/>
    </location>
</feature>
<reference evidence="2 3" key="1">
    <citation type="journal article" date="2016" name="Nat. Commun.">
        <title>Thousands of microbial genomes shed light on interconnected biogeochemical processes in an aquifer system.</title>
        <authorList>
            <person name="Anantharaman K."/>
            <person name="Brown C.T."/>
            <person name="Hug L.A."/>
            <person name="Sharon I."/>
            <person name="Castelle C.J."/>
            <person name="Probst A.J."/>
            <person name="Thomas B.C."/>
            <person name="Singh A."/>
            <person name="Wilkins M.J."/>
            <person name="Karaoz U."/>
            <person name="Brodie E.L."/>
            <person name="Williams K.H."/>
            <person name="Hubbard S.S."/>
            <person name="Banfield J.F."/>
        </authorList>
    </citation>
    <scope>NUCLEOTIDE SEQUENCE [LARGE SCALE GENOMIC DNA]</scope>
</reference>
<evidence type="ECO:0000313" key="2">
    <source>
        <dbReference type="EMBL" id="OGG59458.1"/>
    </source>
</evidence>
<name>A0A1F6DDG0_9BACT</name>
<dbReference type="Proteomes" id="UP000178042">
    <property type="component" value="Unassembled WGS sequence"/>
</dbReference>
<gene>
    <name evidence="2" type="ORF">A3C86_00685</name>
</gene>